<gene>
    <name evidence="2" type="ORF">F8E02_12495</name>
</gene>
<dbReference type="PROSITE" id="PS51186">
    <property type="entry name" value="GNAT"/>
    <property type="match status" value="1"/>
</dbReference>
<evidence type="ECO:0000259" key="1">
    <source>
        <dbReference type="PROSITE" id="PS51186"/>
    </source>
</evidence>
<evidence type="ECO:0000313" key="2">
    <source>
        <dbReference type="EMBL" id="MDV2482792.1"/>
    </source>
</evidence>
<dbReference type="PANTHER" id="PTHR20905:SF1">
    <property type="entry name" value="AT07410P-RELATED"/>
    <property type="match status" value="1"/>
</dbReference>
<name>A0ABU3X598_9EURY</name>
<dbReference type="Pfam" id="PF00583">
    <property type="entry name" value="Acetyltransf_1"/>
    <property type="match status" value="1"/>
</dbReference>
<reference evidence="2 3" key="1">
    <citation type="submission" date="2019-10" db="EMBL/GenBank/DDBJ databases">
        <title>Isolation and characterization of Methanoculleus sp. Wushi-C6 from a hot spring well.</title>
        <authorList>
            <person name="Chen S.-C."/>
            <person name="Lan Z.-H."/>
            <person name="You Y.-T."/>
            <person name="Lai M.-C."/>
        </authorList>
    </citation>
    <scope>NUCLEOTIDE SEQUENCE [LARGE SCALE GENOMIC DNA]</scope>
    <source>
        <strain evidence="2 3">Wushi-C6</strain>
    </source>
</reference>
<dbReference type="PANTHER" id="PTHR20905">
    <property type="entry name" value="N-ACETYLTRANSFERASE-RELATED"/>
    <property type="match status" value="1"/>
</dbReference>
<dbReference type="CDD" id="cd04301">
    <property type="entry name" value="NAT_SF"/>
    <property type="match status" value="1"/>
</dbReference>
<protein>
    <submittedName>
        <fullName evidence="2">GNAT family N-acetyltransferase</fullName>
    </submittedName>
</protein>
<comment type="caution">
    <text evidence="2">The sequence shown here is derived from an EMBL/GenBank/DDBJ whole genome shotgun (WGS) entry which is preliminary data.</text>
</comment>
<dbReference type="RefSeq" id="WP_317065924.1">
    <property type="nucleotide sequence ID" value="NZ_WBKO01000003.1"/>
</dbReference>
<accession>A0ABU3X598</accession>
<proteinExistence type="predicted"/>
<dbReference type="EMBL" id="WBKO01000003">
    <property type="protein sequence ID" value="MDV2482792.1"/>
    <property type="molecule type" value="Genomic_DNA"/>
</dbReference>
<dbReference type="SUPFAM" id="SSF55729">
    <property type="entry name" value="Acyl-CoA N-acyltransferases (Nat)"/>
    <property type="match status" value="1"/>
</dbReference>
<dbReference type="Gene3D" id="3.40.630.30">
    <property type="match status" value="1"/>
</dbReference>
<feature type="domain" description="N-acetyltransferase" evidence="1">
    <location>
        <begin position="17"/>
        <end position="215"/>
    </location>
</feature>
<evidence type="ECO:0000313" key="3">
    <source>
        <dbReference type="Proteomes" id="UP001281203"/>
    </source>
</evidence>
<sequence length="226" mass="25006">MERPPGDATHPDHPCSPVYLPFKTADVEEAARLYTDVFIADEPTTHRHAPDPEIFLPYARRYAEFLAGKELSHIARDSRTGEIAGFIFCLDLTGDLAAEGATMAEFLAQFRETVEMIDELEEQYIERDRIAAGTVLHVFQIGVARPYRGRGLAQAMIRHALLSARRRGFSRAVADCTGPASRRAFERCGFVQAGHLPYDSFSRNGVAFFLGIDGGISLMVGEIETA</sequence>
<organism evidence="2 3">
    <name type="scientific">Methanoculleus caldifontis</name>
    <dbReference type="NCBI Taxonomy" id="2651577"/>
    <lineage>
        <taxon>Archaea</taxon>
        <taxon>Methanobacteriati</taxon>
        <taxon>Methanobacteriota</taxon>
        <taxon>Stenosarchaea group</taxon>
        <taxon>Methanomicrobia</taxon>
        <taxon>Methanomicrobiales</taxon>
        <taxon>Methanomicrobiaceae</taxon>
        <taxon>Methanoculleus</taxon>
    </lineage>
</organism>
<keyword evidence="3" id="KW-1185">Reference proteome</keyword>
<dbReference type="InterPro" id="IPR016181">
    <property type="entry name" value="Acyl_CoA_acyltransferase"/>
</dbReference>
<dbReference type="Proteomes" id="UP001281203">
    <property type="component" value="Unassembled WGS sequence"/>
</dbReference>
<dbReference type="InterPro" id="IPR000182">
    <property type="entry name" value="GNAT_dom"/>
</dbReference>